<sequence length="227" mass="24733">MRDGTPPWLDPYRTPSVTSCDTKLHSLHGSYSTPETPELSKLAFIVERTHADFMTALEATLSGYFSVASDAMRDVLEIQYLLMDFAINPGHADDWLTMLIEKAAPGSRAEDEIKKDMTSFDEARRQAETLKQVWLAIPEARVKLREGDPATAGSIIIGAMVGSGILDRELIVSAGDHDAVVEALIETMHQLAESGEPVSRAAARVFLSIAKSDDTTSSSGQGEQPRQ</sequence>
<accession>A0A0D7CMV8</accession>
<dbReference type="EMBL" id="JRKI01000018">
    <property type="protein sequence ID" value="KIZ17579.1"/>
    <property type="molecule type" value="Genomic_DNA"/>
</dbReference>
<proteinExistence type="predicted"/>
<protein>
    <submittedName>
        <fullName evidence="1">Uncharacterized protein</fullName>
    </submittedName>
</protein>
<evidence type="ECO:0000313" key="1">
    <source>
        <dbReference type="EMBL" id="KIZ17579.1"/>
    </source>
</evidence>
<organism evidence="1 2">
    <name type="scientific">Streptomyces natalensis ATCC 27448</name>
    <dbReference type="NCBI Taxonomy" id="1240678"/>
    <lineage>
        <taxon>Bacteria</taxon>
        <taxon>Bacillati</taxon>
        <taxon>Actinomycetota</taxon>
        <taxon>Actinomycetes</taxon>
        <taxon>Kitasatosporales</taxon>
        <taxon>Streptomycetaceae</taxon>
        <taxon>Streptomyces</taxon>
    </lineage>
</organism>
<comment type="caution">
    <text evidence="1">The sequence shown here is derived from an EMBL/GenBank/DDBJ whole genome shotgun (WGS) entry which is preliminary data.</text>
</comment>
<keyword evidence="2" id="KW-1185">Reference proteome</keyword>
<gene>
    <name evidence="1" type="ORF">SNA_13940</name>
</gene>
<dbReference type="RefSeq" id="WP_030071823.1">
    <property type="nucleotide sequence ID" value="NZ_JRKI01000018.1"/>
</dbReference>
<dbReference type="Proteomes" id="UP000032458">
    <property type="component" value="Unassembled WGS sequence"/>
</dbReference>
<evidence type="ECO:0000313" key="2">
    <source>
        <dbReference type="Proteomes" id="UP000032458"/>
    </source>
</evidence>
<reference evidence="1 2" key="1">
    <citation type="submission" date="2014-09" db="EMBL/GenBank/DDBJ databases">
        <title>Draft genome sequence of Streptomyces natalensis ATCC 27448, producer of the antifungal pimaricin.</title>
        <authorList>
            <person name="Mendes M.V."/>
            <person name="Beites T."/>
            <person name="Pires S."/>
            <person name="Santos C.L."/>
            <person name="Moradas-Ferreira P."/>
        </authorList>
    </citation>
    <scope>NUCLEOTIDE SEQUENCE [LARGE SCALE GENOMIC DNA]</scope>
    <source>
        <strain evidence="1 2">ATCC 27448</strain>
    </source>
</reference>
<dbReference type="AlphaFoldDB" id="A0A0D7CMV8"/>
<dbReference type="PATRIC" id="fig|1240678.4.peg.2926"/>
<name>A0A0D7CMV8_9ACTN</name>